<keyword evidence="1" id="KW-0812">Transmembrane</keyword>
<dbReference type="Proteomes" id="UP001303946">
    <property type="component" value="Chromosome"/>
</dbReference>
<accession>A0ABZ0D3Y5</accession>
<gene>
    <name evidence="2" type="ORF">RXV79_08125</name>
</gene>
<feature type="transmembrane region" description="Helical" evidence="1">
    <location>
        <begin position="12"/>
        <end position="41"/>
    </location>
</feature>
<sequence length="94" mass="10358">MSRLLSALLRLVLVAVGLVFGLLAVLFGLVLAFWLIVWSLLRGRKPQVKRFRMHPSQPFGGGMGGRRAPAGDVVDIEAREVPDTPPQQLNRDRG</sequence>
<proteinExistence type="predicted"/>
<keyword evidence="1" id="KW-0472">Membrane</keyword>
<evidence type="ECO:0000313" key="3">
    <source>
        <dbReference type="Proteomes" id="UP001303946"/>
    </source>
</evidence>
<keyword evidence="3" id="KW-1185">Reference proteome</keyword>
<organism evidence="2 3">
    <name type="scientific">Piscinibacter gummiphilus</name>
    <dbReference type="NCBI Taxonomy" id="946333"/>
    <lineage>
        <taxon>Bacteria</taxon>
        <taxon>Pseudomonadati</taxon>
        <taxon>Pseudomonadota</taxon>
        <taxon>Betaproteobacteria</taxon>
        <taxon>Burkholderiales</taxon>
        <taxon>Sphaerotilaceae</taxon>
        <taxon>Piscinibacter</taxon>
    </lineage>
</organism>
<evidence type="ECO:0000313" key="2">
    <source>
        <dbReference type="EMBL" id="WOB10020.1"/>
    </source>
</evidence>
<evidence type="ECO:0000256" key="1">
    <source>
        <dbReference type="SAM" id="Phobius"/>
    </source>
</evidence>
<evidence type="ECO:0008006" key="4">
    <source>
        <dbReference type="Google" id="ProtNLM"/>
    </source>
</evidence>
<name>A0ABZ0D3Y5_9BURK</name>
<keyword evidence="1" id="KW-1133">Transmembrane helix</keyword>
<dbReference type="EMBL" id="CP136336">
    <property type="protein sequence ID" value="WOB10020.1"/>
    <property type="molecule type" value="Genomic_DNA"/>
</dbReference>
<dbReference type="RefSeq" id="WP_316702913.1">
    <property type="nucleotide sequence ID" value="NZ_CP136336.1"/>
</dbReference>
<reference evidence="2 3" key="1">
    <citation type="submission" date="2023-10" db="EMBL/GenBank/DDBJ databases">
        <title>Bacteria for the degradation of biodegradable plastic PBAT(Polybutylene adipate terephthalate).</title>
        <authorList>
            <person name="Weon H.-Y."/>
            <person name="Yeon J."/>
        </authorList>
    </citation>
    <scope>NUCLEOTIDE SEQUENCE [LARGE SCALE GENOMIC DNA]</scope>
    <source>
        <strain evidence="2 3">SBD 7-3</strain>
    </source>
</reference>
<protein>
    <recommendedName>
        <fullName evidence="4">DUF4229 domain-containing protein</fullName>
    </recommendedName>
</protein>